<accession>A0A0M0BTD4</accession>
<evidence type="ECO:0000313" key="2">
    <source>
        <dbReference type="Proteomes" id="UP000037237"/>
    </source>
</evidence>
<name>A0A0M0BTD4_9ARCH</name>
<dbReference type="AlphaFoldDB" id="A0A0M0BTD4"/>
<comment type="caution">
    <text evidence="1">The sequence shown here is derived from an EMBL/GenBank/DDBJ whole genome shotgun (WGS) entry which is preliminary data.</text>
</comment>
<organism evidence="1 2">
    <name type="scientific">miscellaneous Crenarchaeota group-1 archaeon SG8-32-1</name>
    <dbReference type="NCBI Taxonomy" id="1685124"/>
    <lineage>
        <taxon>Archaea</taxon>
        <taxon>Candidatus Bathyarchaeota</taxon>
        <taxon>MCG-1</taxon>
    </lineage>
</organism>
<dbReference type="Proteomes" id="UP000037237">
    <property type="component" value="Unassembled WGS sequence"/>
</dbReference>
<reference evidence="1 2" key="1">
    <citation type="submission" date="2015-06" db="EMBL/GenBank/DDBJ databases">
        <title>New insights into the roles of widespread benthic archaea in carbon and nitrogen cycling.</title>
        <authorList>
            <person name="Lazar C.S."/>
            <person name="Baker B.J."/>
            <person name="Seitz K.W."/>
            <person name="Hyde A.S."/>
            <person name="Dick G.J."/>
            <person name="Hinrichs K.-U."/>
            <person name="Teske A.P."/>
        </authorList>
    </citation>
    <scope>NUCLEOTIDE SEQUENCE [LARGE SCALE GENOMIC DNA]</scope>
    <source>
        <strain evidence="1">SG8-32-1</strain>
    </source>
</reference>
<sequence length="119" mass="13311">MCFQDIPLYLLHINKVVILLPFSLNYEVSKLPEALANKDNTSQQVAVTELDLTKIEGNGDFSCPKCGVIISPEDESEEVYVIVEEKVKDEVLEELTIQCNACSCRIRLTGFPALDMTET</sequence>
<evidence type="ECO:0000313" key="1">
    <source>
        <dbReference type="EMBL" id="KON31436.1"/>
    </source>
</evidence>
<proteinExistence type="predicted"/>
<protein>
    <submittedName>
        <fullName evidence="1">Uncharacterized protein</fullName>
    </submittedName>
</protein>
<gene>
    <name evidence="1" type="ORF">AC477_04165</name>
</gene>
<dbReference type="EMBL" id="LFWU01000099">
    <property type="protein sequence ID" value="KON31436.1"/>
    <property type="molecule type" value="Genomic_DNA"/>
</dbReference>